<keyword evidence="2" id="KW-0238">DNA-binding</keyword>
<dbReference type="PANTHER" id="PTHR33164:SF99">
    <property type="entry name" value="MARR FAMILY REGULATORY PROTEIN"/>
    <property type="match status" value="1"/>
</dbReference>
<evidence type="ECO:0000256" key="1">
    <source>
        <dbReference type="ARBA" id="ARBA00023015"/>
    </source>
</evidence>
<dbReference type="EMBL" id="CAFAAJ010000103">
    <property type="protein sequence ID" value="CAB4811185.1"/>
    <property type="molecule type" value="Genomic_DNA"/>
</dbReference>
<feature type="domain" description="HTH marR-type" evidence="4">
    <location>
        <begin position="6"/>
        <end position="138"/>
    </location>
</feature>
<dbReference type="SUPFAM" id="SSF46785">
    <property type="entry name" value="Winged helix' DNA-binding domain"/>
    <property type="match status" value="1"/>
</dbReference>
<keyword evidence="1" id="KW-0805">Transcription regulation</keyword>
<dbReference type="GO" id="GO:0006950">
    <property type="term" value="P:response to stress"/>
    <property type="evidence" value="ECO:0007669"/>
    <property type="project" value="TreeGrafter"/>
</dbReference>
<name>A0A6J7DFV6_9ZZZZ</name>
<evidence type="ECO:0000256" key="2">
    <source>
        <dbReference type="ARBA" id="ARBA00023125"/>
    </source>
</evidence>
<evidence type="ECO:0000256" key="3">
    <source>
        <dbReference type="ARBA" id="ARBA00023163"/>
    </source>
</evidence>
<dbReference type="Pfam" id="PF01047">
    <property type="entry name" value="MarR"/>
    <property type="match status" value="1"/>
</dbReference>
<dbReference type="InterPro" id="IPR036390">
    <property type="entry name" value="WH_DNA-bd_sf"/>
</dbReference>
<dbReference type="PRINTS" id="PR00598">
    <property type="entry name" value="HTHMARR"/>
</dbReference>
<keyword evidence="3" id="KW-0804">Transcription</keyword>
<evidence type="ECO:0000259" key="4">
    <source>
        <dbReference type="PROSITE" id="PS50995"/>
    </source>
</evidence>
<reference evidence="6" key="1">
    <citation type="submission" date="2020-05" db="EMBL/GenBank/DDBJ databases">
        <authorList>
            <person name="Chiriac C."/>
            <person name="Salcher M."/>
            <person name="Ghai R."/>
            <person name="Kavagutti S V."/>
        </authorList>
    </citation>
    <scope>NUCLEOTIDE SEQUENCE</scope>
</reference>
<dbReference type="InterPro" id="IPR036388">
    <property type="entry name" value="WH-like_DNA-bd_sf"/>
</dbReference>
<dbReference type="GO" id="GO:0003677">
    <property type="term" value="F:DNA binding"/>
    <property type="evidence" value="ECO:0007669"/>
    <property type="project" value="UniProtKB-KW"/>
</dbReference>
<dbReference type="InterPro" id="IPR023187">
    <property type="entry name" value="Tscrpt_reg_MarR-type_CS"/>
</dbReference>
<dbReference type="SMART" id="SM00347">
    <property type="entry name" value="HTH_MARR"/>
    <property type="match status" value="1"/>
</dbReference>
<dbReference type="PROSITE" id="PS50995">
    <property type="entry name" value="HTH_MARR_2"/>
    <property type="match status" value="1"/>
</dbReference>
<evidence type="ECO:0000313" key="5">
    <source>
        <dbReference type="EMBL" id="CAB4811185.1"/>
    </source>
</evidence>
<dbReference type="InterPro" id="IPR000835">
    <property type="entry name" value="HTH_MarR-typ"/>
</dbReference>
<organism evidence="6">
    <name type="scientific">freshwater metagenome</name>
    <dbReference type="NCBI Taxonomy" id="449393"/>
    <lineage>
        <taxon>unclassified sequences</taxon>
        <taxon>metagenomes</taxon>
        <taxon>ecological metagenomes</taxon>
    </lineage>
</organism>
<dbReference type="EMBL" id="CAFBLR010000046">
    <property type="protein sequence ID" value="CAB4869436.1"/>
    <property type="molecule type" value="Genomic_DNA"/>
</dbReference>
<proteinExistence type="predicted"/>
<dbReference type="Gene3D" id="1.10.10.10">
    <property type="entry name" value="Winged helix-like DNA-binding domain superfamily/Winged helix DNA-binding domain"/>
    <property type="match status" value="1"/>
</dbReference>
<evidence type="ECO:0000313" key="7">
    <source>
        <dbReference type="EMBL" id="CAB5005327.1"/>
    </source>
</evidence>
<sequence>MRAPTSAALQVLSTRITGLLDCLSQGLHGELRAQDLTPPLAMTLRLLDEPRSMRSLADAHHCDASNITGIVDRLEKRGLVERCSDPADRRVTLIRRTPAGDAMRARLVGAALGTLSGLGTLSDTELDQLNDLLARLVG</sequence>
<evidence type="ECO:0000313" key="6">
    <source>
        <dbReference type="EMBL" id="CAB4869436.1"/>
    </source>
</evidence>
<dbReference type="AlphaFoldDB" id="A0A6J7DFV6"/>
<dbReference type="GO" id="GO:0003700">
    <property type="term" value="F:DNA-binding transcription factor activity"/>
    <property type="evidence" value="ECO:0007669"/>
    <property type="project" value="InterPro"/>
</dbReference>
<dbReference type="EMBL" id="CAFBON010000263">
    <property type="protein sequence ID" value="CAB5005327.1"/>
    <property type="molecule type" value="Genomic_DNA"/>
</dbReference>
<protein>
    <submittedName>
        <fullName evidence="6">Unannotated protein</fullName>
    </submittedName>
</protein>
<dbReference type="PROSITE" id="PS01117">
    <property type="entry name" value="HTH_MARR_1"/>
    <property type="match status" value="1"/>
</dbReference>
<dbReference type="InterPro" id="IPR039422">
    <property type="entry name" value="MarR/SlyA-like"/>
</dbReference>
<dbReference type="PANTHER" id="PTHR33164">
    <property type="entry name" value="TRANSCRIPTIONAL REGULATOR, MARR FAMILY"/>
    <property type="match status" value="1"/>
</dbReference>
<accession>A0A6J7DFV6</accession>
<gene>
    <name evidence="5" type="ORF">UFOPK3001_01559</name>
    <name evidence="6" type="ORF">UFOPK3417_00665</name>
    <name evidence="7" type="ORF">UFOPK3954_02007</name>
</gene>